<dbReference type="Pfam" id="PF00512">
    <property type="entry name" value="HisKA"/>
    <property type="match status" value="1"/>
</dbReference>
<reference evidence="13" key="1">
    <citation type="journal article" date="2019" name="Int. J. Syst. Evol. Microbiol.">
        <title>The Global Catalogue of Microorganisms (GCM) 10K type strain sequencing project: providing services to taxonomists for standard genome sequencing and annotation.</title>
        <authorList>
            <consortium name="The Broad Institute Genomics Platform"/>
            <consortium name="The Broad Institute Genome Sequencing Center for Infectious Disease"/>
            <person name="Wu L."/>
            <person name="Ma J."/>
        </authorList>
    </citation>
    <scope>NUCLEOTIDE SEQUENCE [LARGE SCALE GENOMIC DNA]</scope>
    <source>
        <strain evidence="13">NBRC 112502</strain>
    </source>
</reference>
<evidence type="ECO:0000313" key="13">
    <source>
        <dbReference type="Proteomes" id="UP001156641"/>
    </source>
</evidence>
<evidence type="ECO:0000256" key="9">
    <source>
        <dbReference type="ARBA" id="ARBA00022840"/>
    </source>
</evidence>
<keyword evidence="8" id="KW-0418">Kinase</keyword>
<keyword evidence="5" id="KW-0597">Phosphoprotein</keyword>
<dbReference type="InterPro" id="IPR005467">
    <property type="entry name" value="His_kinase_dom"/>
</dbReference>
<evidence type="ECO:0000256" key="10">
    <source>
        <dbReference type="SAM" id="Phobius"/>
    </source>
</evidence>
<evidence type="ECO:0000259" key="11">
    <source>
        <dbReference type="PROSITE" id="PS50109"/>
    </source>
</evidence>
<keyword evidence="6" id="KW-0808">Transferase</keyword>
<dbReference type="RefSeq" id="WP_284259387.1">
    <property type="nucleotide sequence ID" value="NZ_BSOS01000090.1"/>
</dbReference>
<dbReference type="Pfam" id="PF02518">
    <property type="entry name" value="HATPase_c"/>
    <property type="match status" value="1"/>
</dbReference>
<proteinExistence type="predicted"/>
<evidence type="ECO:0000256" key="7">
    <source>
        <dbReference type="ARBA" id="ARBA00022741"/>
    </source>
</evidence>
<comment type="catalytic activity">
    <reaction evidence="1">
        <text>ATP + protein L-histidine = ADP + protein N-phospho-L-histidine.</text>
        <dbReference type="EC" id="2.7.13.3"/>
    </reaction>
</comment>
<evidence type="ECO:0000313" key="12">
    <source>
        <dbReference type="EMBL" id="GLR68542.1"/>
    </source>
</evidence>
<dbReference type="Gene3D" id="1.10.287.130">
    <property type="match status" value="1"/>
</dbReference>
<keyword evidence="9" id="KW-0067">ATP-binding</keyword>
<dbReference type="CDD" id="cd00075">
    <property type="entry name" value="HATPase"/>
    <property type="match status" value="1"/>
</dbReference>
<comment type="subcellular location">
    <subcellularLocation>
        <location evidence="2">Cell membrane</location>
        <topology evidence="2">Multi-pass membrane protein</topology>
    </subcellularLocation>
</comment>
<dbReference type="PROSITE" id="PS50109">
    <property type="entry name" value="HIS_KIN"/>
    <property type="match status" value="1"/>
</dbReference>
<keyword evidence="10" id="KW-0812">Transmembrane</keyword>
<dbReference type="Proteomes" id="UP001156641">
    <property type="component" value="Unassembled WGS sequence"/>
</dbReference>
<organism evidence="12 13">
    <name type="scientific">Acidocella aquatica</name>
    <dbReference type="NCBI Taxonomy" id="1922313"/>
    <lineage>
        <taxon>Bacteria</taxon>
        <taxon>Pseudomonadati</taxon>
        <taxon>Pseudomonadota</taxon>
        <taxon>Alphaproteobacteria</taxon>
        <taxon>Acetobacterales</taxon>
        <taxon>Acidocellaceae</taxon>
        <taxon>Acidocella</taxon>
    </lineage>
</organism>
<feature type="transmembrane region" description="Helical" evidence="10">
    <location>
        <begin position="26"/>
        <end position="46"/>
    </location>
</feature>
<name>A0ABQ6AD25_9PROT</name>
<dbReference type="SUPFAM" id="SSF47384">
    <property type="entry name" value="Homodimeric domain of signal transducing histidine kinase"/>
    <property type="match status" value="1"/>
</dbReference>
<dbReference type="InterPro" id="IPR003594">
    <property type="entry name" value="HATPase_dom"/>
</dbReference>
<evidence type="ECO:0000256" key="6">
    <source>
        <dbReference type="ARBA" id="ARBA00022679"/>
    </source>
</evidence>
<dbReference type="PANTHER" id="PTHR44936:SF10">
    <property type="entry name" value="SENSOR PROTEIN RSTB"/>
    <property type="match status" value="1"/>
</dbReference>
<dbReference type="InterPro" id="IPR050980">
    <property type="entry name" value="2C_sensor_his_kinase"/>
</dbReference>
<keyword evidence="13" id="KW-1185">Reference proteome</keyword>
<sequence>MKRPQRKTFMRHLELELFGTSLSGRVLWLTVAIILGVELVLLTPMLGNERQHWLWDHISLAHIAALSAAIPQNNNLAPPPAQFLPQLPDVEAIKLTLPDSTVRQVASGRIAQPARLIYLAHETVLYSSWRALQRIAGLGAARIEVIAPSPLQAGATVDIIANAAPLNKDLRGYASHLAVISLIVALVTGLLLFAALNRLLVRPMRIMTESISGFRNDPEHAGQSELTSLAARGDDEIAQAAQELKEMLETMRTALWRNARLAALGTSVAKISHDLRNILSSALLVASHLQDSTDPSAQRAAHTLGGAVERAVQLVSRTVDFAREGPPAIIRTPVCLRDVLDEAILAVRPDGAVITIENHVPAELVLPLDRMQIYRVLLNLLRNAAEAGAKAVVVTAETETDAPKIIVTDYGPGLPPRVLQNLFKPFAGSGRQGSSGLGLVISRDLMRAHGGELTLAQTGPLGTVFVLELSGSDMPAPALPLPQTPYKSTGPMEFF</sequence>
<dbReference type="CDD" id="cd00082">
    <property type="entry name" value="HisKA"/>
    <property type="match status" value="1"/>
</dbReference>
<dbReference type="Gene3D" id="3.30.565.10">
    <property type="entry name" value="Histidine kinase-like ATPase, C-terminal domain"/>
    <property type="match status" value="1"/>
</dbReference>
<dbReference type="EMBL" id="BSOS01000090">
    <property type="protein sequence ID" value="GLR68542.1"/>
    <property type="molecule type" value="Genomic_DNA"/>
</dbReference>
<evidence type="ECO:0000256" key="1">
    <source>
        <dbReference type="ARBA" id="ARBA00000085"/>
    </source>
</evidence>
<dbReference type="SMART" id="SM00388">
    <property type="entry name" value="HisKA"/>
    <property type="match status" value="1"/>
</dbReference>
<evidence type="ECO:0000256" key="8">
    <source>
        <dbReference type="ARBA" id="ARBA00022777"/>
    </source>
</evidence>
<comment type="caution">
    <text evidence="12">The sequence shown here is derived from an EMBL/GenBank/DDBJ whole genome shotgun (WGS) entry which is preliminary data.</text>
</comment>
<dbReference type="InterPro" id="IPR004358">
    <property type="entry name" value="Sig_transdc_His_kin-like_C"/>
</dbReference>
<dbReference type="SMART" id="SM00387">
    <property type="entry name" value="HATPase_c"/>
    <property type="match status" value="1"/>
</dbReference>
<dbReference type="InterPro" id="IPR036890">
    <property type="entry name" value="HATPase_C_sf"/>
</dbReference>
<keyword evidence="10" id="KW-1133">Transmembrane helix</keyword>
<evidence type="ECO:0000256" key="3">
    <source>
        <dbReference type="ARBA" id="ARBA00012438"/>
    </source>
</evidence>
<dbReference type="InterPro" id="IPR003661">
    <property type="entry name" value="HisK_dim/P_dom"/>
</dbReference>
<evidence type="ECO:0000256" key="5">
    <source>
        <dbReference type="ARBA" id="ARBA00022553"/>
    </source>
</evidence>
<accession>A0ABQ6AD25</accession>
<dbReference type="SUPFAM" id="SSF55874">
    <property type="entry name" value="ATPase domain of HSP90 chaperone/DNA topoisomerase II/histidine kinase"/>
    <property type="match status" value="1"/>
</dbReference>
<dbReference type="Gene3D" id="6.10.340.10">
    <property type="match status" value="1"/>
</dbReference>
<evidence type="ECO:0000256" key="4">
    <source>
        <dbReference type="ARBA" id="ARBA00022475"/>
    </source>
</evidence>
<feature type="domain" description="Histidine kinase" evidence="11">
    <location>
        <begin position="270"/>
        <end position="473"/>
    </location>
</feature>
<dbReference type="PANTHER" id="PTHR44936">
    <property type="entry name" value="SENSOR PROTEIN CREC"/>
    <property type="match status" value="1"/>
</dbReference>
<dbReference type="InterPro" id="IPR036097">
    <property type="entry name" value="HisK_dim/P_sf"/>
</dbReference>
<keyword evidence="7" id="KW-0547">Nucleotide-binding</keyword>
<protein>
    <recommendedName>
        <fullName evidence="3">histidine kinase</fullName>
        <ecNumber evidence="3">2.7.13.3</ecNumber>
    </recommendedName>
</protein>
<keyword evidence="4" id="KW-1003">Cell membrane</keyword>
<dbReference type="EC" id="2.7.13.3" evidence="3"/>
<evidence type="ECO:0000256" key="2">
    <source>
        <dbReference type="ARBA" id="ARBA00004651"/>
    </source>
</evidence>
<dbReference type="PRINTS" id="PR00344">
    <property type="entry name" value="BCTRLSENSOR"/>
</dbReference>
<keyword evidence="10" id="KW-0472">Membrane</keyword>
<gene>
    <name evidence="12" type="primary">regM</name>
    <name evidence="12" type="ORF">GCM10010909_32230</name>
</gene>
<feature type="transmembrane region" description="Helical" evidence="10">
    <location>
        <begin position="173"/>
        <end position="196"/>
    </location>
</feature>